<evidence type="ECO:0000259" key="4">
    <source>
        <dbReference type="Pfam" id="PF18962"/>
    </source>
</evidence>
<proteinExistence type="predicted"/>
<keyword evidence="2" id="KW-0732">Signal</keyword>
<gene>
    <name evidence="5" type="ORF">GCM10022271_03350</name>
</gene>
<evidence type="ECO:0000256" key="2">
    <source>
        <dbReference type="ARBA" id="ARBA00022729"/>
    </source>
</evidence>
<dbReference type="InterPro" id="IPR052574">
    <property type="entry name" value="CDIRP"/>
</dbReference>
<feature type="domain" description="Secretion system C-terminal sorting" evidence="4">
    <location>
        <begin position="300"/>
        <end position="369"/>
    </location>
</feature>
<dbReference type="Pfam" id="PF18962">
    <property type="entry name" value="Por_Secre_tail"/>
    <property type="match status" value="1"/>
</dbReference>
<dbReference type="EMBL" id="BAABBI010000001">
    <property type="protein sequence ID" value="GAA3774559.1"/>
    <property type="molecule type" value="Genomic_DNA"/>
</dbReference>
<name>A0ABP7GU91_9FLAO</name>
<dbReference type="NCBIfam" id="TIGR04183">
    <property type="entry name" value="Por_Secre_tail"/>
    <property type="match status" value="1"/>
</dbReference>
<dbReference type="PANTHER" id="PTHR47566:SF1">
    <property type="entry name" value="PROTEIN NUD1"/>
    <property type="match status" value="1"/>
</dbReference>
<evidence type="ECO:0000313" key="5">
    <source>
        <dbReference type="EMBL" id="GAA3774559.1"/>
    </source>
</evidence>
<keyword evidence="1" id="KW-0433">Leucine-rich repeat</keyword>
<evidence type="ECO:0000313" key="6">
    <source>
        <dbReference type="Proteomes" id="UP001501456"/>
    </source>
</evidence>
<sequence>MLITLITLIMKKTTYFIAIFIAFQTLMFAQVTSIPDANFEQELVNLGIDSDATVNGQILTADAAARTSFIDLSGLGIADMTGIEAFVNLTALKSSGNTFTTIDLTSNLALNDLNLSDSDISTLDLSGNVNLTKLNVSYSLNLTTLDLTSNVLLADLNTEECNNITSINITGLTTLVDVNVKDNDLSSFDVSANLGLETINVRQNQLTSLDLSSNGALTEINVRDNGMTSLDLRNGNNVNVTSFIGTFNSNLECVFVDDPNAAYLTNVAVWEKDGNSNFVANESECNTLSMLQSENTMFSLYPNPAKNTLNVNVTLATATIEIYNITGRKVLSKPLTFGENSLNISSLQSGVYITRVSSSTSTETKKLIVK</sequence>
<evidence type="ECO:0000256" key="3">
    <source>
        <dbReference type="ARBA" id="ARBA00022737"/>
    </source>
</evidence>
<dbReference type="Gene3D" id="3.80.10.10">
    <property type="entry name" value="Ribonuclease Inhibitor"/>
    <property type="match status" value="1"/>
</dbReference>
<evidence type="ECO:0000256" key="1">
    <source>
        <dbReference type="ARBA" id="ARBA00022614"/>
    </source>
</evidence>
<protein>
    <recommendedName>
        <fullName evidence="4">Secretion system C-terminal sorting domain-containing protein</fullName>
    </recommendedName>
</protein>
<reference evidence="6" key="1">
    <citation type="journal article" date="2019" name="Int. J. Syst. Evol. Microbiol.">
        <title>The Global Catalogue of Microorganisms (GCM) 10K type strain sequencing project: providing services to taxonomists for standard genome sequencing and annotation.</title>
        <authorList>
            <consortium name="The Broad Institute Genomics Platform"/>
            <consortium name="The Broad Institute Genome Sequencing Center for Infectious Disease"/>
            <person name="Wu L."/>
            <person name="Ma J."/>
        </authorList>
    </citation>
    <scope>NUCLEOTIDE SEQUENCE [LARGE SCALE GENOMIC DNA]</scope>
    <source>
        <strain evidence="6">JCM 17525</strain>
    </source>
</reference>
<dbReference type="Proteomes" id="UP001501456">
    <property type="component" value="Unassembled WGS sequence"/>
</dbReference>
<keyword evidence="6" id="KW-1185">Reference proteome</keyword>
<dbReference type="InterPro" id="IPR032675">
    <property type="entry name" value="LRR_dom_sf"/>
</dbReference>
<comment type="caution">
    <text evidence="5">The sequence shown here is derived from an EMBL/GenBank/DDBJ whole genome shotgun (WGS) entry which is preliminary data.</text>
</comment>
<dbReference type="SUPFAM" id="SSF52058">
    <property type="entry name" value="L domain-like"/>
    <property type="match status" value="1"/>
</dbReference>
<keyword evidence="3" id="KW-0677">Repeat</keyword>
<dbReference type="PANTHER" id="PTHR47566">
    <property type="match status" value="1"/>
</dbReference>
<organism evidence="5 6">
    <name type="scientific">Corallibacter vietnamensis</name>
    <dbReference type="NCBI Taxonomy" id="904130"/>
    <lineage>
        <taxon>Bacteria</taxon>
        <taxon>Pseudomonadati</taxon>
        <taxon>Bacteroidota</taxon>
        <taxon>Flavobacteriia</taxon>
        <taxon>Flavobacteriales</taxon>
        <taxon>Flavobacteriaceae</taxon>
        <taxon>Corallibacter</taxon>
    </lineage>
</organism>
<accession>A0ABP7GU91</accession>
<dbReference type="InterPro" id="IPR026444">
    <property type="entry name" value="Secre_tail"/>
</dbReference>